<accession>A0A829YJU2</accession>
<gene>
    <name evidence="6" type="ORF">GCM10011487_54900</name>
</gene>
<dbReference type="SUPFAM" id="SSF53720">
    <property type="entry name" value="ALDH-like"/>
    <property type="match status" value="1"/>
</dbReference>
<organism evidence="6 7">
    <name type="scientific">Steroidobacter agaridevorans</name>
    <dbReference type="NCBI Taxonomy" id="2695856"/>
    <lineage>
        <taxon>Bacteria</taxon>
        <taxon>Pseudomonadati</taxon>
        <taxon>Pseudomonadota</taxon>
        <taxon>Gammaproteobacteria</taxon>
        <taxon>Steroidobacterales</taxon>
        <taxon>Steroidobacteraceae</taxon>
        <taxon>Steroidobacter</taxon>
    </lineage>
</organism>
<dbReference type="CDD" id="cd07130">
    <property type="entry name" value="ALDH_F7_AASADH"/>
    <property type="match status" value="1"/>
</dbReference>
<dbReference type="PANTHER" id="PTHR43521">
    <property type="entry name" value="ALPHA-AMINOADIPIC SEMIALDEHYDE DEHYDROGENASE"/>
    <property type="match status" value="1"/>
</dbReference>
<name>A0A829YJU2_9GAMM</name>
<dbReference type="InterPro" id="IPR016163">
    <property type="entry name" value="Ald_DH_C"/>
</dbReference>
<proteinExistence type="inferred from homology"/>
<protein>
    <submittedName>
        <fullName evidence="6">Aldehyde dehydrogenase</fullName>
    </submittedName>
</protein>
<evidence type="ECO:0000256" key="3">
    <source>
        <dbReference type="ARBA" id="ARBA00023002"/>
    </source>
</evidence>
<dbReference type="AlphaFoldDB" id="A0A829YJU2"/>
<feature type="domain" description="Aldehyde dehydrogenase" evidence="5">
    <location>
        <begin position="23"/>
        <end position="484"/>
    </location>
</feature>
<dbReference type="PANTHER" id="PTHR43521:SF1">
    <property type="entry name" value="ALPHA-AMINOADIPIC SEMIALDEHYDE DEHYDROGENASE"/>
    <property type="match status" value="1"/>
</dbReference>
<dbReference type="FunFam" id="3.40.309.10:FF:000018">
    <property type="entry name" value="Alpha-aminoadipic semialdehyde dehydrogenase"/>
    <property type="match status" value="1"/>
</dbReference>
<evidence type="ECO:0000259" key="5">
    <source>
        <dbReference type="Pfam" id="PF00171"/>
    </source>
</evidence>
<evidence type="ECO:0000256" key="2">
    <source>
        <dbReference type="ARBA" id="ARBA00011881"/>
    </source>
</evidence>
<evidence type="ECO:0000313" key="7">
    <source>
        <dbReference type="Proteomes" id="UP000445000"/>
    </source>
</evidence>
<dbReference type="InterPro" id="IPR016162">
    <property type="entry name" value="Ald_DH_N"/>
</dbReference>
<dbReference type="EMBL" id="BLJN01000006">
    <property type="protein sequence ID" value="GFE83490.1"/>
    <property type="molecule type" value="Genomic_DNA"/>
</dbReference>
<dbReference type="Proteomes" id="UP000445000">
    <property type="component" value="Unassembled WGS sequence"/>
</dbReference>
<keyword evidence="4" id="KW-0520">NAD</keyword>
<dbReference type="Gene3D" id="3.40.309.10">
    <property type="entry name" value="Aldehyde Dehydrogenase, Chain A, domain 2"/>
    <property type="match status" value="1"/>
</dbReference>
<comment type="caution">
    <text evidence="6">The sequence shown here is derived from an EMBL/GenBank/DDBJ whole genome shotgun (WGS) entry which is preliminary data.</text>
</comment>
<dbReference type="Gene3D" id="3.40.605.10">
    <property type="entry name" value="Aldehyde Dehydrogenase, Chain A, domain 1"/>
    <property type="match status" value="1"/>
</dbReference>
<dbReference type="RefSeq" id="WP_161815105.1">
    <property type="nucleotide sequence ID" value="NZ_BLJN01000006.1"/>
</dbReference>
<dbReference type="InterPro" id="IPR015590">
    <property type="entry name" value="Aldehyde_DH_dom"/>
</dbReference>
<evidence type="ECO:0000313" key="6">
    <source>
        <dbReference type="EMBL" id="GFE83490.1"/>
    </source>
</evidence>
<keyword evidence="7" id="KW-1185">Reference proteome</keyword>
<sequence>MRELFSALDLNETNAGAWSGEGWSNDTSGPLIDSVNPTTGDLLGRVRGATVADYERILVSSRRVFDQWKVVPAPKRGEAIRLVSDELRKHKSALGSLVTLEVGKIKAEGDGEVQEMIDIGDFAVGQSRMLYGQTMHSERPFHRMYEQWHPLGVVGIISAFNFPVAVWSWNAFLAAICGDVSIWKPSPKAPLCAVAVQKLVNRVLERHGFPGIFQLLIAGNDLAEKLVDDRRVDLVSFTGSTAVGRKVGERVAARLGKSLLELGGNNGIIVDEFANLDLAVPSIVFGAVGTAGQRCTSTRRVFVHESRSKELEQRLLRAYSQVRIGDPLKSETLMGPLIDEASVQRYLQAIEKAQRAGGTVLCGGKAKPPGNFVEPTIIRARADWEIVQTETFAPILYLIEYQSLDEAIALHNSSHHGLSSAIFTDNVRHAERFLSALGSDCGIANVNIGTSGAEIGGAFGGEKDTGGGRESGSDSWKAYMRRQTNTINWSRELPLAQGIDFKVMG</sequence>
<comment type="similarity">
    <text evidence="1">Belongs to the aldehyde dehydrogenase family.</text>
</comment>
<reference evidence="7" key="1">
    <citation type="submission" date="2020-01" db="EMBL/GenBank/DDBJ databases">
        <title>'Steroidobacter agaridevorans' sp. nov., agar-degrading bacteria isolated from rhizosphere soils.</title>
        <authorList>
            <person name="Ikenaga M."/>
            <person name="Kataoka M."/>
            <person name="Murouchi A."/>
            <person name="Katsuragi S."/>
            <person name="Sakai M."/>
        </authorList>
    </citation>
    <scope>NUCLEOTIDE SEQUENCE [LARGE SCALE GENOMIC DNA]</scope>
    <source>
        <strain evidence="7">YU21-B</strain>
    </source>
</reference>
<keyword evidence="3" id="KW-0560">Oxidoreductase</keyword>
<dbReference type="GO" id="GO:0004029">
    <property type="term" value="F:aldehyde dehydrogenase (NAD+) activity"/>
    <property type="evidence" value="ECO:0007669"/>
    <property type="project" value="InterPro"/>
</dbReference>
<dbReference type="InterPro" id="IPR016161">
    <property type="entry name" value="Ald_DH/histidinol_DH"/>
</dbReference>
<evidence type="ECO:0000256" key="4">
    <source>
        <dbReference type="ARBA" id="ARBA00023027"/>
    </source>
</evidence>
<dbReference type="InterPro" id="IPR044638">
    <property type="entry name" value="ALDH7A1-like"/>
</dbReference>
<comment type="subunit">
    <text evidence="2">Homotetramer.</text>
</comment>
<dbReference type="Pfam" id="PF00171">
    <property type="entry name" value="Aldedh"/>
    <property type="match status" value="1"/>
</dbReference>
<evidence type="ECO:0000256" key="1">
    <source>
        <dbReference type="ARBA" id="ARBA00009986"/>
    </source>
</evidence>